<keyword evidence="6" id="KW-0067">ATP-binding</keyword>
<dbReference type="Gene3D" id="1.10.8.430">
    <property type="entry name" value="Helical domain of apoptotic protease-activating factors"/>
    <property type="match status" value="1"/>
</dbReference>
<keyword evidence="5" id="KW-0611">Plant defense</keyword>
<protein>
    <submittedName>
        <fullName evidence="11">Uncharacterized protein</fullName>
    </submittedName>
</protein>
<dbReference type="InterPro" id="IPR032675">
    <property type="entry name" value="LRR_dom_sf"/>
</dbReference>
<evidence type="ECO:0000259" key="8">
    <source>
        <dbReference type="Pfam" id="PF18052"/>
    </source>
</evidence>
<evidence type="ECO:0000256" key="1">
    <source>
        <dbReference type="ARBA" id="ARBA00008894"/>
    </source>
</evidence>
<dbReference type="FunFam" id="1.10.10.10:FF:000322">
    <property type="entry name" value="Probable disease resistance protein At1g63360"/>
    <property type="match status" value="1"/>
</dbReference>
<evidence type="ECO:0000259" key="9">
    <source>
        <dbReference type="Pfam" id="PF23559"/>
    </source>
</evidence>
<dbReference type="InterPro" id="IPR044974">
    <property type="entry name" value="Disease_R_plants"/>
</dbReference>
<dbReference type="AlphaFoldDB" id="A0AAD4J9R8"/>
<gene>
    <name evidence="11" type="ORF">C2S53_015024</name>
</gene>
<keyword evidence="4" id="KW-0547">Nucleotide-binding</keyword>
<dbReference type="Pfam" id="PF18052">
    <property type="entry name" value="Rx_N"/>
    <property type="match status" value="1"/>
</dbReference>
<dbReference type="InterPro" id="IPR027417">
    <property type="entry name" value="P-loop_NTPase"/>
</dbReference>
<dbReference type="InterPro" id="IPR036388">
    <property type="entry name" value="WH-like_DNA-bd_sf"/>
</dbReference>
<dbReference type="SUPFAM" id="SSF52540">
    <property type="entry name" value="P-loop containing nucleoside triphosphate hydrolases"/>
    <property type="match status" value="1"/>
</dbReference>
<evidence type="ECO:0000259" key="7">
    <source>
        <dbReference type="Pfam" id="PF00931"/>
    </source>
</evidence>
<reference evidence="11 12" key="1">
    <citation type="journal article" date="2021" name="Nat. Commun.">
        <title>Incipient diploidization of the medicinal plant Perilla within 10,000 years.</title>
        <authorList>
            <person name="Zhang Y."/>
            <person name="Shen Q."/>
            <person name="Leng L."/>
            <person name="Zhang D."/>
            <person name="Chen S."/>
            <person name="Shi Y."/>
            <person name="Ning Z."/>
            <person name="Chen S."/>
        </authorList>
    </citation>
    <scope>NUCLEOTIDE SEQUENCE [LARGE SCALE GENOMIC DNA]</scope>
    <source>
        <strain evidence="12">cv. PC099</strain>
    </source>
</reference>
<dbReference type="Pfam" id="PF00931">
    <property type="entry name" value="NB-ARC"/>
    <property type="match status" value="1"/>
</dbReference>
<dbReference type="SUPFAM" id="SSF52058">
    <property type="entry name" value="L domain-like"/>
    <property type="match status" value="1"/>
</dbReference>
<evidence type="ECO:0000256" key="4">
    <source>
        <dbReference type="ARBA" id="ARBA00022741"/>
    </source>
</evidence>
<dbReference type="PANTHER" id="PTHR23155">
    <property type="entry name" value="DISEASE RESISTANCE PROTEIN RP"/>
    <property type="match status" value="1"/>
</dbReference>
<organism evidence="11 12">
    <name type="scientific">Perilla frutescens var. hirtella</name>
    <name type="common">Perilla citriodora</name>
    <name type="synonym">Perilla setoyensis</name>
    <dbReference type="NCBI Taxonomy" id="608512"/>
    <lineage>
        <taxon>Eukaryota</taxon>
        <taxon>Viridiplantae</taxon>
        <taxon>Streptophyta</taxon>
        <taxon>Embryophyta</taxon>
        <taxon>Tracheophyta</taxon>
        <taxon>Spermatophyta</taxon>
        <taxon>Magnoliopsida</taxon>
        <taxon>eudicotyledons</taxon>
        <taxon>Gunneridae</taxon>
        <taxon>Pentapetalae</taxon>
        <taxon>asterids</taxon>
        <taxon>lamiids</taxon>
        <taxon>Lamiales</taxon>
        <taxon>Lamiaceae</taxon>
        <taxon>Nepetoideae</taxon>
        <taxon>Elsholtzieae</taxon>
        <taxon>Perilla</taxon>
    </lineage>
</organism>
<dbReference type="Proteomes" id="UP001190926">
    <property type="component" value="Unassembled WGS sequence"/>
</dbReference>
<comment type="caution">
    <text evidence="11">The sequence shown here is derived from an EMBL/GenBank/DDBJ whole genome shotgun (WGS) entry which is preliminary data.</text>
</comment>
<dbReference type="InterPro" id="IPR002182">
    <property type="entry name" value="NB-ARC"/>
</dbReference>
<evidence type="ECO:0000259" key="10">
    <source>
        <dbReference type="Pfam" id="PF23598"/>
    </source>
</evidence>
<dbReference type="Pfam" id="PF23598">
    <property type="entry name" value="LRR_14"/>
    <property type="match status" value="1"/>
</dbReference>
<feature type="domain" description="Disease resistance N-terminal" evidence="8">
    <location>
        <begin position="5"/>
        <end position="85"/>
    </location>
</feature>
<evidence type="ECO:0000313" key="11">
    <source>
        <dbReference type="EMBL" id="KAH6829732.1"/>
    </source>
</evidence>
<dbReference type="Gene3D" id="1.10.10.10">
    <property type="entry name" value="Winged helix-like DNA-binding domain superfamily/Winged helix DNA-binding domain"/>
    <property type="match status" value="1"/>
</dbReference>
<accession>A0AAD4J9R8</accession>
<dbReference type="InterPro" id="IPR058922">
    <property type="entry name" value="WHD_DRP"/>
</dbReference>
<evidence type="ECO:0000313" key="12">
    <source>
        <dbReference type="Proteomes" id="UP001190926"/>
    </source>
</evidence>
<keyword evidence="2" id="KW-0433">Leucine-rich repeat</keyword>
<dbReference type="Gene3D" id="1.20.5.4130">
    <property type="match status" value="1"/>
</dbReference>
<dbReference type="Gene3D" id="3.40.50.300">
    <property type="entry name" value="P-loop containing nucleotide triphosphate hydrolases"/>
    <property type="match status" value="1"/>
</dbReference>
<dbReference type="PRINTS" id="PR00364">
    <property type="entry name" value="DISEASERSIST"/>
</dbReference>
<dbReference type="GO" id="GO:0098542">
    <property type="term" value="P:defense response to other organism"/>
    <property type="evidence" value="ECO:0007669"/>
    <property type="project" value="TreeGrafter"/>
</dbReference>
<dbReference type="GO" id="GO:0043531">
    <property type="term" value="F:ADP binding"/>
    <property type="evidence" value="ECO:0007669"/>
    <property type="project" value="InterPro"/>
</dbReference>
<keyword evidence="12" id="KW-1185">Reference proteome</keyword>
<evidence type="ECO:0000256" key="5">
    <source>
        <dbReference type="ARBA" id="ARBA00022821"/>
    </source>
</evidence>
<dbReference type="CDD" id="cd14798">
    <property type="entry name" value="RX-CC_like"/>
    <property type="match status" value="1"/>
</dbReference>
<keyword evidence="3" id="KW-0677">Repeat</keyword>
<dbReference type="InterPro" id="IPR038005">
    <property type="entry name" value="RX-like_CC"/>
</dbReference>
<evidence type="ECO:0000256" key="6">
    <source>
        <dbReference type="ARBA" id="ARBA00022840"/>
    </source>
</evidence>
<name>A0AAD4J9R8_PERFH</name>
<feature type="domain" description="NB-ARC" evidence="7">
    <location>
        <begin position="159"/>
        <end position="327"/>
    </location>
</feature>
<proteinExistence type="inferred from homology"/>
<feature type="domain" description="Disease resistance R13L4/SHOC-2-like LRR" evidence="10">
    <location>
        <begin position="540"/>
        <end position="840"/>
    </location>
</feature>
<dbReference type="EMBL" id="SDAM02000105">
    <property type="protein sequence ID" value="KAH6829732.1"/>
    <property type="molecule type" value="Genomic_DNA"/>
</dbReference>
<dbReference type="PANTHER" id="PTHR23155:SF1193">
    <property type="entry name" value="DISEASE RESISTANCE PROTEIN RPP13-RELATED"/>
    <property type="match status" value="1"/>
</dbReference>
<dbReference type="GO" id="GO:0051607">
    <property type="term" value="P:defense response to virus"/>
    <property type="evidence" value="ECO:0007669"/>
    <property type="project" value="UniProtKB-ARBA"/>
</dbReference>
<feature type="domain" description="Disease resistance protein winged helix" evidence="9">
    <location>
        <begin position="417"/>
        <end position="485"/>
    </location>
</feature>
<sequence>MAETAVTFLVERVKNVLKEYNDDLKSDAEDELRKLSNQVGLLKAFLHDASTAATTTKRERFMVREIREVVYKVEDSIDIWLSEAMISCLKPAFFHYWKRRRNSLRKEVNFIRVCKVLPLFEELKIMKVATIADGSQHPLTKSKRDIRIPVKKNRLVGFEDMEAKLTECLMEETNELDVISIIAMPGLGKTELAWKIYEAESIRYHFPTRIWVYVSHRFSRREVFLQILKNLITVQDISNLSDDKLAQTLRSRLEKERFLLVLDDVWSVDAWEEIKQVLPLSNRKAKVVITSRERDVGKQSCVHREPFFLRLLNLEESWELLQYEVFGNLEDWPEELIATGKLIASKCDGVPPTIVMAGGILSDLQARGVTMEEWERVSEDVIALRDDDRARLATDIVALSYNRLPDYLRECFLYLGVFPEDYEIPVKMLLSLWIAEGFIRPEDGRTMEESAEENMNDLIRNNLLSVEKTNHMGKVKTCRVHEMIKVFCRQKSYKANSFQVMRQSKTGEIHPPVSEVEKLDRLIFNYDPSTFLSRSPNGPHVRSFFCFYEQYVELKPEYALAMLEGFPKLRILEFKSIKLHQFPSKFMKLIHLRYLTLYVDNLTILPEAISQLWNLQTLVAETGSHSITMRANIWKMIQLRRLETNAALVLDSKWEGEAGENLQTLNRLSPESCTEAVSRRARNLKTLGIYGKLANAFGTRFLEQLHHLEKLKLVNSLIYEGTTPEDFLRGLPQRNCFPPNLKRLTLRNTFLDWRHMSTLAMIKSLEALKLKDNAFLGKHWEVSGHSFPNLQFLLIVNTNLVHWKTSAEAFPSLRYLVVENCEKLEQIPECLGTTHLEKLEIERVQKSAVESARRIERQIKVGQKGKFKLKIGVACET</sequence>
<dbReference type="InterPro" id="IPR055414">
    <property type="entry name" value="LRR_R13L4/SHOC2-like"/>
</dbReference>
<dbReference type="GO" id="GO:0005524">
    <property type="term" value="F:ATP binding"/>
    <property type="evidence" value="ECO:0007669"/>
    <property type="project" value="UniProtKB-KW"/>
</dbReference>
<comment type="similarity">
    <text evidence="1">Belongs to the disease resistance NB-LRR family.</text>
</comment>
<dbReference type="InterPro" id="IPR042197">
    <property type="entry name" value="Apaf_helical"/>
</dbReference>
<evidence type="ECO:0000256" key="3">
    <source>
        <dbReference type="ARBA" id="ARBA00022737"/>
    </source>
</evidence>
<dbReference type="Pfam" id="PF23559">
    <property type="entry name" value="WHD_DRP"/>
    <property type="match status" value="1"/>
</dbReference>
<evidence type="ECO:0000256" key="2">
    <source>
        <dbReference type="ARBA" id="ARBA00022614"/>
    </source>
</evidence>
<dbReference type="InterPro" id="IPR041118">
    <property type="entry name" value="Rx_N"/>
</dbReference>
<dbReference type="FunFam" id="3.40.50.300:FF:001091">
    <property type="entry name" value="Probable disease resistance protein At1g61300"/>
    <property type="match status" value="1"/>
</dbReference>
<dbReference type="Gene3D" id="3.80.10.10">
    <property type="entry name" value="Ribonuclease Inhibitor"/>
    <property type="match status" value="1"/>
</dbReference>